<organism evidence="1 2">
    <name type="scientific">Peribacillus simplex NBRC 15720 = DSM 1321</name>
    <dbReference type="NCBI Taxonomy" id="1349754"/>
    <lineage>
        <taxon>Bacteria</taxon>
        <taxon>Bacillati</taxon>
        <taxon>Bacillota</taxon>
        <taxon>Bacilli</taxon>
        <taxon>Bacillales</taxon>
        <taxon>Bacillaceae</taxon>
        <taxon>Peribacillus</taxon>
    </lineage>
</organism>
<evidence type="ECO:0000313" key="1">
    <source>
        <dbReference type="EMBL" id="ASS95058.1"/>
    </source>
</evidence>
<gene>
    <name evidence="1" type="ORF">BS1321_14645</name>
</gene>
<dbReference type="AlphaFoldDB" id="A0A223EII4"/>
<reference evidence="1 2" key="1">
    <citation type="submission" date="2016-10" db="EMBL/GenBank/DDBJ databases">
        <title>The whole genome sequencing and assembly of Bacillus simplex DSM 1321 strain.</title>
        <authorList>
            <person name="Park M.-K."/>
            <person name="Lee Y.-J."/>
            <person name="Yi H."/>
            <person name="Bahn Y.-S."/>
            <person name="Kim J.F."/>
            <person name="Lee D.-W."/>
        </authorList>
    </citation>
    <scope>NUCLEOTIDE SEQUENCE [LARGE SCALE GENOMIC DNA]</scope>
    <source>
        <strain evidence="1 2">DSM 1321</strain>
    </source>
</reference>
<name>A0A223EII4_9BACI</name>
<evidence type="ECO:0000313" key="2">
    <source>
        <dbReference type="Proteomes" id="UP000214618"/>
    </source>
</evidence>
<dbReference type="Proteomes" id="UP000214618">
    <property type="component" value="Chromosome"/>
</dbReference>
<protein>
    <submittedName>
        <fullName evidence="1">Uncharacterized protein</fullName>
    </submittedName>
</protein>
<dbReference type="EMBL" id="CP017704">
    <property type="protein sequence ID" value="ASS95058.1"/>
    <property type="molecule type" value="Genomic_DNA"/>
</dbReference>
<accession>A0A223EII4</accession>
<proteinExistence type="predicted"/>
<sequence>MTFGMKPITGRMNAGALTGMTGRSWSGIGRDMNANGTIGLSIVGDLQKMSLNCLTSYPTFA</sequence>